<evidence type="ECO:0000313" key="2">
    <source>
        <dbReference type="Proteomes" id="UP000566995"/>
    </source>
</evidence>
<evidence type="ECO:0000313" key="1">
    <source>
        <dbReference type="EMBL" id="MBB4867400.1"/>
    </source>
</evidence>
<reference evidence="1 2" key="1">
    <citation type="submission" date="2020-08" db="EMBL/GenBank/DDBJ databases">
        <title>Functional genomics of gut bacteria from endangered species of beetles.</title>
        <authorList>
            <person name="Carlos-Shanley C."/>
        </authorList>
    </citation>
    <scope>NUCLEOTIDE SEQUENCE [LARGE SCALE GENOMIC DNA]</scope>
    <source>
        <strain evidence="1 2">S00179</strain>
    </source>
</reference>
<feature type="non-terminal residue" evidence="1">
    <location>
        <position position="174"/>
    </location>
</feature>
<dbReference type="AlphaFoldDB" id="A0A7W7KR17"/>
<accession>A0A7W7KR17</accession>
<proteinExistence type="predicted"/>
<gene>
    <name evidence="1" type="ORF">HNP46_006312</name>
</gene>
<organism evidence="1 2">
    <name type="scientific">Pseudomonas nitroreducens</name>
    <dbReference type="NCBI Taxonomy" id="46680"/>
    <lineage>
        <taxon>Bacteria</taxon>
        <taxon>Pseudomonadati</taxon>
        <taxon>Pseudomonadota</taxon>
        <taxon>Gammaproteobacteria</taxon>
        <taxon>Pseudomonadales</taxon>
        <taxon>Pseudomonadaceae</taxon>
        <taxon>Pseudomonas</taxon>
    </lineage>
</organism>
<protein>
    <submittedName>
        <fullName evidence="1">Transposase-like protein</fullName>
    </submittedName>
</protein>
<sequence length="174" mass="19740">MYSYEDRQRAVRLYIKLGKRVGLTIRQLGYPTKNALKAWYREFEQPQGLSAKYTRQPKYTNAHKEQAIQHYLDHGRCLSVTIKALGFPSRALLAGWLRDAYPAEHPRVGQAHEAMSPQAKQSAVMALCLRQSSAQVVAQELGVSRPSLYNWRNQLLSNEVLASMKPQQNPSPSS</sequence>
<dbReference type="Proteomes" id="UP000566995">
    <property type="component" value="Unassembled WGS sequence"/>
</dbReference>
<dbReference type="EMBL" id="JACHLI010000039">
    <property type="protein sequence ID" value="MBB4867400.1"/>
    <property type="molecule type" value="Genomic_DNA"/>
</dbReference>
<name>A0A7W7KR17_PSENT</name>
<comment type="caution">
    <text evidence="1">The sequence shown here is derived from an EMBL/GenBank/DDBJ whole genome shotgun (WGS) entry which is preliminary data.</text>
</comment>